<protein>
    <submittedName>
        <fullName evidence="2">Uncharacterized protein</fullName>
    </submittedName>
</protein>
<sequence length="161" mass="17899">MAEKIFLARTGSVCCLHGGGQSLLLLMVCWTLLPCKCGREGQTAAPGISRRLEASKVHTYLHSFCEAIPWRLCTGTRFPYGKDNNSDIRIMGEKNTSLPNWPLNVLFFSVPFSCKQHHMLLENTCSVQARLNSSSAMYWPCPQASCLAPLSLSFFPCKEGH</sequence>
<keyword evidence="3" id="KW-1185">Reference proteome</keyword>
<reference evidence="2" key="2">
    <citation type="submission" date="2019-01" db="EMBL/GenBank/DDBJ databases">
        <authorList>
            <person name="Graves T."/>
            <person name="Eichler E.E."/>
            <person name="Wilson R.K."/>
        </authorList>
    </citation>
    <scope>NUCLEOTIDE SEQUENCE [LARGE SCALE GENOMIC DNA]</scope>
    <source>
        <strain evidence="2">17573</strain>
    </source>
</reference>
<dbReference type="Ensembl" id="ENSMMUT00000100448.1">
    <property type="protein sequence ID" value="ENSMMUP00000072170.1"/>
    <property type="gene ID" value="ENSMMUG00000056291.1"/>
</dbReference>
<feature type="signal peptide" evidence="1">
    <location>
        <begin position="1"/>
        <end position="37"/>
    </location>
</feature>
<evidence type="ECO:0000313" key="2">
    <source>
        <dbReference type="Ensembl" id="ENSMMUP00000072170.1"/>
    </source>
</evidence>
<reference evidence="2" key="4">
    <citation type="submission" date="2025-09" db="UniProtKB">
        <authorList>
            <consortium name="Ensembl"/>
        </authorList>
    </citation>
    <scope>IDENTIFICATION</scope>
    <source>
        <strain evidence="2">17573</strain>
    </source>
</reference>
<dbReference type="GeneTree" id="ENSGT00960000192423"/>
<feature type="chain" id="PRO_5023828020" evidence="1">
    <location>
        <begin position="38"/>
        <end position="161"/>
    </location>
</feature>
<dbReference type="Proteomes" id="UP000006718">
    <property type="component" value="Chromosome 9"/>
</dbReference>
<dbReference type="Bgee" id="ENSMMUG00000056291">
    <property type="expression patterns" value="Expressed in primary visual cortex and 10 other cell types or tissues"/>
</dbReference>
<reference evidence="2" key="3">
    <citation type="submission" date="2025-08" db="UniProtKB">
        <authorList>
            <consortium name="Ensembl"/>
        </authorList>
    </citation>
    <scope>IDENTIFICATION</scope>
    <source>
        <strain evidence="2">17573</strain>
    </source>
</reference>
<dbReference type="InParanoid" id="A0A5F8A5I6"/>
<reference evidence="3" key="1">
    <citation type="journal article" date="2007" name="Science">
        <title>Evolutionary and biomedical insights from the rhesus macaque genome.</title>
        <authorList>
            <person name="Gibbs R.A."/>
            <person name="Rogers J."/>
            <person name="Katze M.G."/>
            <person name="Bumgarner R."/>
            <person name="Weinstock G.M."/>
            <person name="Mardis E.R."/>
            <person name="Remington K.A."/>
            <person name="Strausberg R.L."/>
            <person name="Venter J.C."/>
            <person name="Wilson R.K."/>
            <person name="Batzer M.A."/>
            <person name="Bustamante C.D."/>
            <person name="Eichler E.E."/>
            <person name="Hahn M.W."/>
            <person name="Hardison R.C."/>
            <person name="Makova K.D."/>
            <person name="Miller W."/>
            <person name="Milosavljevic A."/>
            <person name="Palermo R.E."/>
            <person name="Siepel A."/>
            <person name="Sikela J.M."/>
            <person name="Attaway T."/>
            <person name="Bell S."/>
            <person name="Bernard K.E."/>
            <person name="Buhay C.J."/>
            <person name="Chandrabose M.N."/>
            <person name="Dao M."/>
            <person name="Davis C."/>
            <person name="Delehaunty K.D."/>
            <person name="Ding Y."/>
            <person name="Dinh H.H."/>
            <person name="Dugan-Rocha S."/>
            <person name="Fulton L.A."/>
            <person name="Gabisi R.A."/>
            <person name="Garner T.T."/>
            <person name="Godfrey J."/>
            <person name="Hawes A.C."/>
            <person name="Hernandez J."/>
            <person name="Hines S."/>
            <person name="Holder M."/>
            <person name="Hume J."/>
            <person name="Jhangiani S.N."/>
            <person name="Joshi V."/>
            <person name="Khan Z.M."/>
            <person name="Kirkness E.F."/>
            <person name="Cree A."/>
            <person name="Fowler R.G."/>
            <person name="Lee S."/>
            <person name="Lewis L.R."/>
            <person name="Li Z."/>
            <person name="Liu Y.-S."/>
            <person name="Moore S.M."/>
            <person name="Muzny D."/>
            <person name="Nazareth L.V."/>
            <person name="Ngo D.N."/>
            <person name="Okwuonu G.O."/>
            <person name="Pai G."/>
            <person name="Parker D."/>
            <person name="Paul H.A."/>
            <person name="Pfannkoch C."/>
            <person name="Pohl C.S."/>
            <person name="Rogers Y.-H.C."/>
            <person name="Ruiz S.J."/>
            <person name="Sabo A."/>
            <person name="Santibanez J."/>
            <person name="Schneider B.W."/>
            <person name="Smith S.M."/>
            <person name="Sodergren E."/>
            <person name="Svatek A.F."/>
            <person name="Utterback T.R."/>
            <person name="Vattathil S."/>
            <person name="Warren W."/>
            <person name="White C.S."/>
            <person name="Chinwalla A.T."/>
            <person name="Feng Y."/>
            <person name="Halpern A.L."/>
            <person name="Hillier L.W."/>
            <person name="Huang X."/>
            <person name="Minx P."/>
            <person name="Nelson J.O."/>
            <person name="Pepin K.H."/>
            <person name="Qin X."/>
            <person name="Sutton G.G."/>
            <person name="Venter E."/>
            <person name="Walenz B.P."/>
            <person name="Wallis J.W."/>
            <person name="Worley K.C."/>
            <person name="Yang S.-P."/>
            <person name="Jones S.M."/>
            <person name="Marra M.A."/>
            <person name="Rocchi M."/>
            <person name="Schein J.E."/>
            <person name="Baertsch R."/>
            <person name="Clarke L."/>
            <person name="Csuros M."/>
            <person name="Glasscock J."/>
            <person name="Harris R.A."/>
            <person name="Havlak P."/>
            <person name="Jackson A.R."/>
            <person name="Jiang H."/>
            <person name="Liu Y."/>
            <person name="Messina D.N."/>
            <person name="Shen Y."/>
            <person name="Song H.X.-Z."/>
            <person name="Wylie T."/>
            <person name="Zhang L."/>
            <person name="Birney E."/>
            <person name="Han K."/>
            <person name="Konkel M.K."/>
            <person name="Lee J."/>
            <person name="Smit A.F.A."/>
            <person name="Ullmer B."/>
            <person name="Wang H."/>
            <person name="Xing J."/>
            <person name="Burhans R."/>
            <person name="Cheng Z."/>
            <person name="Karro J.E."/>
            <person name="Ma J."/>
            <person name="Raney B."/>
            <person name="She X."/>
            <person name="Cox M.J."/>
            <person name="Demuth J.P."/>
            <person name="Dumas L.J."/>
            <person name="Han S.-G."/>
            <person name="Hopkins J."/>
            <person name="Karimpour-Fard A."/>
            <person name="Kim Y.H."/>
            <person name="Pollack J.R."/>
            <person name="Vinar T."/>
            <person name="Addo-Quaye C."/>
            <person name="Degenhardt J."/>
            <person name="Denby A."/>
            <person name="Hubisz M.J."/>
            <person name="Indap A."/>
            <person name="Kosiol C."/>
            <person name="Lahn B.T."/>
            <person name="Lawson H.A."/>
            <person name="Marklein A."/>
            <person name="Nielsen R."/>
            <person name="Vallender E.J."/>
            <person name="Clark A.G."/>
            <person name="Ferguson B."/>
            <person name="Hernandez R.D."/>
            <person name="Hirani K."/>
            <person name="Kehrer-Sawatzki H."/>
            <person name="Kolb J."/>
            <person name="Patil S."/>
            <person name="Pu L.-L."/>
            <person name="Ren Y."/>
            <person name="Smith D.G."/>
            <person name="Wheeler D.A."/>
            <person name="Schenck I."/>
            <person name="Ball E.V."/>
            <person name="Chen R."/>
            <person name="Cooper D.N."/>
            <person name="Giardine B."/>
            <person name="Hsu F."/>
            <person name="Kent W.J."/>
            <person name="Lesk A."/>
            <person name="Nelson D.L."/>
            <person name="O'brien W.E."/>
            <person name="Pruefer K."/>
            <person name="Stenson P.D."/>
            <person name="Wallace J.C."/>
            <person name="Ke H."/>
            <person name="Liu X.-M."/>
            <person name="Wang P."/>
            <person name="Xiang A.P."/>
            <person name="Yang F."/>
            <person name="Barber G.P."/>
            <person name="Haussler D."/>
            <person name="Karolchik D."/>
            <person name="Kern A.D."/>
            <person name="Kuhn R.M."/>
            <person name="Smith K.E."/>
            <person name="Zwieg A.S."/>
        </authorList>
    </citation>
    <scope>NUCLEOTIDE SEQUENCE [LARGE SCALE GENOMIC DNA]</scope>
    <source>
        <strain evidence="3">17573</strain>
    </source>
</reference>
<evidence type="ECO:0000256" key="1">
    <source>
        <dbReference type="SAM" id="SignalP"/>
    </source>
</evidence>
<proteinExistence type="predicted"/>
<keyword evidence="1" id="KW-0732">Signal</keyword>
<accession>A0A5F8A5I6</accession>
<organism evidence="2 3">
    <name type="scientific">Macaca mulatta</name>
    <name type="common">Rhesus macaque</name>
    <dbReference type="NCBI Taxonomy" id="9544"/>
    <lineage>
        <taxon>Eukaryota</taxon>
        <taxon>Metazoa</taxon>
        <taxon>Chordata</taxon>
        <taxon>Craniata</taxon>
        <taxon>Vertebrata</taxon>
        <taxon>Euteleostomi</taxon>
        <taxon>Mammalia</taxon>
        <taxon>Eutheria</taxon>
        <taxon>Euarchontoglires</taxon>
        <taxon>Primates</taxon>
        <taxon>Haplorrhini</taxon>
        <taxon>Catarrhini</taxon>
        <taxon>Cercopithecidae</taxon>
        <taxon>Cercopithecinae</taxon>
        <taxon>Macaca</taxon>
    </lineage>
</organism>
<dbReference type="AlphaFoldDB" id="A0A5F8A5I6"/>
<dbReference type="VEuPathDB" id="HostDB:ENSMMUG00000056291"/>
<evidence type="ECO:0000313" key="3">
    <source>
        <dbReference type="Proteomes" id="UP000006718"/>
    </source>
</evidence>
<name>A0A5F8A5I6_MACMU</name>